<protein>
    <recommendedName>
        <fullName evidence="1">UPF0305 protein HYG87_07065</fullName>
    </recommendedName>
</protein>
<evidence type="ECO:0000256" key="1">
    <source>
        <dbReference type="HAMAP-Rule" id="MF_00763"/>
    </source>
</evidence>
<sequence length="179" mass="21241">MLRIKMLEEINLSRKIKKQELLTILKKECSGIDIYDLIAYYVHLCHEGRYLPENYFKDYLKAYVMGFIIRIKEIKDNSEFYDGYVDREELKKALNLLNRQEDNVKKIRRYPRSFKIYALISIYTTFILDEPIHMVGTLFPGGFRVKYEDNIYYCPVKDGQKNNPHAVCAFCIALQDEAV</sequence>
<comment type="similarity">
    <text evidence="1">Belongs to the UPF0305 family.</text>
</comment>
<dbReference type="InterPro" id="IPR019215">
    <property type="entry name" value="DUF2115"/>
</dbReference>
<dbReference type="HAMAP" id="MF_00763">
    <property type="entry name" value="UPF0305"/>
    <property type="match status" value="1"/>
</dbReference>
<name>A0A8T8K8R6_9EURY</name>
<reference evidence="2" key="1">
    <citation type="submission" date="2020-07" db="EMBL/GenBank/DDBJ databases">
        <title>Methanobacterium. sp. MethCan genome.</title>
        <authorList>
            <person name="Postec A."/>
            <person name="Quemeneur M."/>
        </authorList>
    </citation>
    <scope>NUCLEOTIDE SEQUENCE</scope>
    <source>
        <strain evidence="2">MethCAN</strain>
    </source>
</reference>
<accession>A0A8T8K8R6</accession>
<dbReference type="Pfam" id="PF09888">
    <property type="entry name" value="DUF2115"/>
    <property type="match status" value="1"/>
</dbReference>
<evidence type="ECO:0000313" key="2">
    <source>
        <dbReference type="EMBL" id="QUH24329.1"/>
    </source>
</evidence>
<gene>
    <name evidence="2" type="ORF">HYG87_07065</name>
</gene>
<dbReference type="EMBL" id="CP058560">
    <property type="protein sequence ID" value="QUH24329.1"/>
    <property type="molecule type" value="Genomic_DNA"/>
</dbReference>
<dbReference type="KEGG" id="meme:HYG87_07065"/>
<dbReference type="OrthoDB" id="81482at2157"/>
<dbReference type="AlphaFoldDB" id="A0A8T8K8R6"/>
<organism evidence="2 3">
    <name type="scientific">Methanobacterium alkalithermotolerans</name>
    <dbReference type="NCBI Taxonomy" id="2731220"/>
    <lineage>
        <taxon>Archaea</taxon>
        <taxon>Methanobacteriati</taxon>
        <taxon>Methanobacteriota</taxon>
        <taxon>Methanomada group</taxon>
        <taxon>Methanobacteria</taxon>
        <taxon>Methanobacteriales</taxon>
        <taxon>Methanobacteriaceae</taxon>
        <taxon>Methanobacterium</taxon>
    </lineage>
</organism>
<keyword evidence="3" id="KW-1185">Reference proteome</keyword>
<proteinExistence type="inferred from homology"/>
<evidence type="ECO:0000313" key="3">
    <source>
        <dbReference type="Proteomes" id="UP000681041"/>
    </source>
</evidence>
<dbReference type="Proteomes" id="UP000681041">
    <property type="component" value="Chromosome"/>
</dbReference>